<dbReference type="EMBL" id="JBFOHK010000004">
    <property type="protein sequence ID" value="MEW9572998.1"/>
    <property type="molecule type" value="Genomic_DNA"/>
</dbReference>
<comment type="caution">
    <text evidence="1">The sequence shown here is derived from an EMBL/GenBank/DDBJ whole genome shotgun (WGS) entry which is preliminary data.</text>
</comment>
<dbReference type="Pfam" id="PF11937">
    <property type="entry name" value="DUF3455"/>
    <property type="match status" value="1"/>
</dbReference>
<name>A0ABV3QGN3_9GAMM</name>
<dbReference type="Proteomes" id="UP001556220">
    <property type="component" value="Unassembled WGS sequence"/>
</dbReference>
<dbReference type="InterPro" id="IPR021851">
    <property type="entry name" value="DUF3455"/>
</dbReference>
<reference evidence="1 2" key="1">
    <citation type="submission" date="2024-06" db="EMBL/GenBank/DDBJ databases">
        <authorList>
            <person name="Woo H."/>
        </authorList>
    </citation>
    <scope>NUCLEOTIDE SEQUENCE [LARGE SCALE GENOMIC DNA]</scope>
    <source>
        <strain evidence="1 2">Si-c</strain>
    </source>
</reference>
<dbReference type="PANTHER" id="PTHR35567:SF1">
    <property type="entry name" value="CONSERVED FUNGAL PROTEIN (AFU_ORTHOLOGUE AFUA_1G14230)"/>
    <property type="match status" value="1"/>
</dbReference>
<dbReference type="PANTHER" id="PTHR35567">
    <property type="entry name" value="MALATE DEHYDROGENASE (AFU_ORTHOLOGUE AFUA_2G13800)"/>
    <property type="match status" value="1"/>
</dbReference>
<accession>A0ABV3QGN3</accession>
<sequence>MSCLGFALPRMPEGKPGLPFRWMSEHASGVALGALRAWRRRVMRKSLKCCVLAAATLACAAQAQGVSKAAAIEAFGKGVQIYACKASGGTYAWALKAPDAILADAKGRTIGKHFAGPSWRANDGSTVVGESVNVSPSPDARAIPWLVLRAKSHAGNGEMATVQYIVRERTEGGMAPATGCEAAQAGREVRVPYSAVYLFFRG</sequence>
<gene>
    <name evidence="1" type="ORF">ABQJ54_14670</name>
</gene>
<dbReference type="RefSeq" id="WP_367855058.1">
    <property type="nucleotide sequence ID" value="NZ_JBFOHK010000004.1"/>
</dbReference>
<organism evidence="1 2">
    <name type="scientific">Rhodanobacter lycopersici</name>
    <dbReference type="NCBI Taxonomy" id="3162487"/>
    <lineage>
        <taxon>Bacteria</taxon>
        <taxon>Pseudomonadati</taxon>
        <taxon>Pseudomonadota</taxon>
        <taxon>Gammaproteobacteria</taxon>
        <taxon>Lysobacterales</taxon>
        <taxon>Rhodanobacteraceae</taxon>
        <taxon>Rhodanobacter</taxon>
    </lineage>
</organism>
<proteinExistence type="predicted"/>
<keyword evidence="2" id="KW-1185">Reference proteome</keyword>
<protein>
    <submittedName>
        <fullName evidence="1">DUF3455 domain-containing protein</fullName>
    </submittedName>
</protein>
<evidence type="ECO:0000313" key="2">
    <source>
        <dbReference type="Proteomes" id="UP001556220"/>
    </source>
</evidence>
<evidence type="ECO:0000313" key="1">
    <source>
        <dbReference type="EMBL" id="MEW9572998.1"/>
    </source>
</evidence>